<name>A0A6N8JDD3_9BACT</name>
<dbReference type="AlphaFoldDB" id="A0A6N8JDD3"/>
<dbReference type="GO" id="GO:0016881">
    <property type="term" value="F:acid-amino acid ligase activity"/>
    <property type="evidence" value="ECO:0007669"/>
    <property type="project" value="UniProtKB-ARBA"/>
</dbReference>
<dbReference type="Proteomes" id="UP000468388">
    <property type="component" value="Unassembled WGS sequence"/>
</dbReference>
<comment type="pathway">
    <text evidence="1">Siderophore biosynthesis.</text>
</comment>
<dbReference type="EMBL" id="WRXO01000007">
    <property type="protein sequence ID" value="MVT43287.1"/>
    <property type="molecule type" value="Genomic_DNA"/>
</dbReference>
<proteinExistence type="predicted"/>
<dbReference type="Pfam" id="PF04183">
    <property type="entry name" value="IucA_IucC"/>
    <property type="match status" value="1"/>
</dbReference>
<dbReference type="PANTHER" id="PTHR34384">
    <property type="entry name" value="L-2,3-DIAMINOPROPANOATE--CITRATE LIGASE"/>
    <property type="match status" value="1"/>
</dbReference>
<dbReference type="OrthoDB" id="495728at2"/>
<dbReference type="PANTHER" id="PTHR34384:SF6">
    <property type="entry name" value="STAPHYLOFERRIN B SYNTHASE"/>
    <property type="match status" value="1"/>
</dbReference>
<dbReference type="InterPro" id="IPR007310">
    <property type="entry name" value="Aerobactin_biosyn_IucA/IucC_N"/>
</dbReference>
<dbReference type="InterPro" id="IPR022770">
    <property type="entry name" value="IucA/IucC-like_C"/>
</dbReference>
<protein>
    <submittedName>
        <fullName evidence="4">IucA/IucC family siderophore biosynthesis protein</fullName>
    </submittedName>
</protein>
<reference evidence="4 5" key="1">
    <citation type="submission" date="2019-12" db="EMBL/GenBank/DDBJ databases">
        <title>The draft genomic sequence of strain Chitinophaga oryziterrae JCM 16595.</title>
        <authorList>
            <person name="Zhang X."/>
        </authorList>
    </citation>
    <scope>NUCLEOTIDE SEQUENCE [LARGE SCALE GENOMIC DNA]</scope>
    <source>
        <strain evidence="4 5">JCM 16595</strain>
    </source>
</reference>
<dbReference type="Gene3D" id="3.30.310.280">
    <property type="match status" value="1"/>
</dbReference>
<feature type="domain" description="Aerobactin siderophore biosynthesis IucA/IucC N-terminal" evidence="2">
    <location>
        <begin position="149"/>
        <end position="397"/>
    </location>
</feature>
<evidence type="ECO:0000256" key="1">
    <source>
        <dbReference type="ARBA" id="ARBA00004924"/>
    </source>
</evidence>
<sequence>MIPSNKFSPGDAIMHLQPELWAHVNTLHLRKIISEFAHELLIQPVLSYEKEGWGHYILKADTPGVEYHFRAQILSLEHWYIDKDSMEKFNQQKKAPLDSISFILEFQTSIGISAEILPKYLEEICSTLYGSAYMHAQDGFSSEDLTRADYQQTEHAMMEGHPSFVANNGRIGFDAIDYQAYAPEADAPLSLIWIAGHESRAVYTGTRELPYKTLLAQELDKDTLVAFDEVLTRQGLDPAEYVYMPVHPWQWYNKLVHIFAADIATRNMVLLGNSKDIYLAQQSIRTFFNISQPQRFYVKVALSILNMGFMRGLSPYYMKTTPPVTEWIREELGPDEYLKEKGFVLLGEVATVGYRNLYYEMAADSPYKKMLATLWRESPVSLLRSGQRLMTMAALLHVDRQGKALLPALIRSSGLDTGSWLERYLDCYLSPLLHCFYYHDMVFMPHGENLILILENNVPVRAIMKDITEEVAIMNNDKVLPDNIKRLAITVTDEVKVLSIFTDVFDYIFRYIGHILVEHTDYPQEQFWELVADCINVYQVSHPELEAKFKACDLFAPEFIRSCLNRLQIGNNQQMVDLSDPIKNLQFIGTLKNPVAGLKLN</sequence>
<comment type="caution">
    <text evidence="4">The sequence shown here is derived from an EMBL/GenBank/DDBJ whole genome shotgun (WGS) entry which is preliminary data.</text>
</comment>
<evidence type="ECO:0000259" key="2">
    <source>
        <dbReference type="Pfam" id="PF04183"/>
    </source>
</evidence>
<organism evidence="4 5">
    <name type="scientific">Chitinophaga oryziterrae</name>
    <dbReference type="NCBI Taxonomy" id="1031224"/>
    <lineage>
        <taxon>Bacteria</taxon>
        <taxon>Pseudomonadati</taxon>
        <taxon>Bacteroidota</taxon>
        <taxon>Chitinophagia</taxon>
        <taxon>Chitinophagales</taxon>
        <taxon>Chitinophagaceae</taxon>
        <taxon>Chitinophaga</taxon>
    </lineage>
</organism>
<evidence type="ECO:0000313" key="4">
    <source>
        <dbReference type="EMBL" id="MVT43287.1"/>
    </source>
</evidence>
<accession>A0A6N8JDD3</accession>
<gene>
    <name evidence="4" type="ORF">GO495_22000</name>
</gene>
<keyword evidence="5" id="KW-1185">Reference proteome</keyword>
<evidence type="ECO:0000313" key="5">
    <source>
        <dbReference type="Proteomes" id="UP000468388"/>
    </source>
</evidence>
<evidence type="ECO:0000259" key="3">
    <source>
        <dbReference type="Pfam" id="PF06276"/>
    </source>
</evidence>
<dbReference type="Gene3D" id="1.10.510.40">
    <property type="match status" value="1"/>
</dbReference>
<feature type="domain" description="Aerobactin siderophore biosynthesis IucA/IucC-like C-terminal" evidence="3">
    <location>
        <begin position="420"/>
        <end position="576"/>
    </location>
</feature>
<dbReference type="Pfam" id="PF06276">
    <property type="entry name" value="FhuF"/>
    <property type="match status" value="1"/>
</dbReference>
<dbReference type="Gene3D" id="6.10.250.3370">
    <property type="match status" value="1"/>
</dbReference>
<dbReference type="GO" id="GO:0019290">
    <property type="term" value="P:siderophore biosynthetic process"/>
    <property type="evidence" value="ECO:0007669"/>
    <property type="project" value="InterPro"/>
</dbReference>
<dbReference type="InterPro" id="IPR037455">
    <property type="entry name" value="LucA/IucC-like"/>
</dbReference>
<dbReference type="RefSeq" id="WP_157301895.1">
    <property type="nucleotide sequence ID" value="NZ_BAAAZB010000026.1"/>
</dbReference>